<dbReference type="AlphaFoldDB" id="A0A0D0C2J3"/>
<sequence>MSPADGPKNGISNDIKYYTLQYLVTPLDTLTHRRRTFQPAVMESDSISYETIFDTMQLLHATRLPASQVWSSCSRCQSKSAIQRQQPSEISFSSPSVFYHVINICPVLSSRSSSSESLTPLWAPALASSGRSQEYSGIGSRCVLEGPRDASYIMGLPGTPISLEKISTHSDHVKFYLRDPTARCWTFFYQMRIPNLVEVRLETFNGDPQFYSTCKPHSDTTPKSRCVKKKNGRWLTCHNIQGLKTNFVIIYVP</sequence>
<name>A0A0D0C2J3_9AGAM</name>
<evidence type="ECO:0000313" key="2">
    <source>
        <dbReference type="Proteomes" id="UP000054485"/>
    </source>
</evidence>
<dbReference type="Proteomes" id="UP000054485">
    <property type="component" value="Unassembled WGS sequence"/>
</dbReference>
<protein>
    <submittedName>
        <fullName evidence="1">Uncharacterized protein</fullName>
    </submittedName>
</protein>
<evidence type="ECO:0000313" key="1">
    <source>
        <dbReference type="EMBL" id="KIK49128.1"/>
    </source>
</evidence>
<proteinExistence type="predicted"/>
<reference evidence="1 2" key="1">
    <citation type="submission" date="2014-04" db="EMBL/GenBank/DDBJ databases">
        <authorList>
            <consortium name="DOE Joint Genome Institute"/>
            <person name="Kuo A."/>
            <person name="Ruytinx J."/>
            <person name="Rineau F."/>
            <person name="Colpaert J."/>
            <person name="Kohler A."/>
            <person name="Nagy L.G."/>
            <person name="Floudas D."/>
            <person name="Copeland A."/>
            <person name="Barry K.W."/>
            <person name="Cichocki N."/>
            <person name="Veneault-Fourrey C."/>
            <person name="LaButti K."/>
            <person name="Lindquist E.A."/>
            <person name="Lipzen A."/>
            <person name="Lundell T."/>
            <person name="Morin E."/>
            <person name="Murat C."/>
            <person name="Sun H."/>
            <person name="Tunlid A."/>
            <person name="Henrissat B."/>
            <person name="Grigoriev I.V."/>
            <person name="Hibbett D.S."/>
            <person name="Martin F."/>
            <person name="Nordberg H.P."/>
            <person name="Cantor M.N."/>
            <person name="Hua S.X."/>
        </authorList>
    </citation>
    <scope>NUCLEOTIDE SEQUENCE [LARGE SCALE GENOMIC DNA]</scope>
    <source>
        <strain evidence="1 2">UH-Slu-Lm8-n1</strain>
    </source>
</reference>
<reference evidence="2" key="2">
    <citation type="submission" date="2015-01" db="EMBL/GenBank/DDBJ databases">
        <title>Evolutionary Origins and Diversification of the Mycorrhizal Mutualists.</title>
        <authorList>
            <consortium name="DOE Joint Genome Institute"/>
            <consortium name="Mycorrhizal Genomics Consortium"/>
            <person name="Kohler A."/>
            <person name="Kuo A."/>
            <person name="Nagy L.G."/>
            <person name="Floudas D."/>
            <person name="Copeland A."/>
            <person name="Barry K.W."/>
            <person name="Cichocki N."/>
            <person name="Veneault-Fourrey C."/>
            <person name="LaButti K."/>
            <person name="Lindquist E.A."/>
            <person name="Lipzen A."/>
            <person name="Lundell T."/>
            <person name="Morin E."/>
            <person name="Murat C."/>
            <person name="Riley R."/>
            <person name="Ohm R."/>
            <person name="Sun H."/>
            <person name="Tunlid A."/>
            <person name="Henrissat B."/>
            <person name="Grigoriev I.V."/>
            <person name="Hibbett D.S."/>
            <person name="Martin F."/>
        </authorList>
    </citation>
    <scope>NUCLEOTIDE SEQUENCE [LARGE SCALE GENOMIC DNA]</scope>
    <source>
        <strain evidence="2">UH-Slu-Lm8-n1</strain>
    </source>
</reference>
<keyword evidence="2" id="KW-1185">Reference proteome</keyword>
<dbReference type="OrthoDB" id="10411552at2759"/>
<dbReference type="EMBL" id="KN835134">
    <property type="protein sequence ID" value="KIK49128.1"/>
    <property type="molecule type" value="Genomic_DNA"/>
</dbReference>
<gene>
    <name evidence="1" type="ORF">CY34DRAFT_435685</name>
</gene>
<dbReference type="HOGENOM" id="CLU_1099113_0_0_1"/>
<organism evidence="1 2">
    <name type="scientific">Suillus luteus UH-Slu-Lm8-n1</name>
    <dbReference type="NCBI Taxonomy" id="930992"/>
    <lineage>
        <taxon>Eukaryota</taxon>
        <taxon>Fungi</taxon>
        <taxon>Dikarya</taxon>
        <taxon>Basidiomycota</taxon>
        <taxon>Agaricomycotina</taxon>
        <taxon>Agaricomycetes</taxon>
        <taxon>Agaricomycetidae</taxon>
        <taxon>Boletales</taxon>
        <taxon>Suillineae</taxon>
        <taxon>Suillaceae</taxon>
        <taxon>Suillus</taxon>
    </lineage>
</organism>
<accession>A0A0D0C2J3</accession>
<dbReference type="InParanoid" id="A0A0D0C2J3"/>